<dbReference type="PANTHER" id="PTHR44167">
    <property type="entry name" value="OVARIAN-SPECIFIC SERINE/THREONINE-PROTEIN KINASE LOK-RELATED"/>
    <property type="match status" value="1"/>
</dbReference>
<feature type="region of interest" description="Disordered" evidence="1">
    <location>
        <begin position="1"/>
        <end position="26"/>
    </location>
</feature>
<keyword evidence="4" id="KW-1185">Reference proteome</keyword>
<dbReference type="AlphaFoldDB" id="A0A507BH50"/>
<reference evidence="3 4" key="1">
    <citation type="submission" date="2019-06" db="EMBL/GenBank/DDBJ databases">
        <title>Draft genome sequence of the filamentous fungus Phialemoniopsis curvata isolated from diesel fuel.</title>
        <authorList>
            <person name="Varaljay V.A."/>
            <person name="Lyon W.J."/>
            <person name="Crouch A.L."/>
            <person name="Drake C.E."/>
            <person name="Hollomon J.M."/>
            <person name="Nadeau L.J."/>
            <person name="Nunn H.S."/>
            <person name="Stevenson B.S."/>
            <person name="Bojanowski C.L."/>
            <person name="Crookes-Goodson W.J."/>
        </authorList>
    </citation>
    <scope>NUCLEOTIDE SEQUENCE [LARGE SCALE GENOMIC DNA]</scope>
    <source>
        <strain evidence="3 4">D216</strain>
    </source>
</reference>
<evidence type="ECO:0000256" key="1">
    <source>
        <dbReference type="SAM" id="MobiDB-lite"/>
    </source>
</evidence>
<dbReference type="InterPro" id="IPR000719">
    <property type="entry name" value="Prot_kinase_dom"/>
</dbReference>
<proteinExistence type="predicted"/>
<dbReference type="GeneID" id="41969990"/>
<protein>
    <recommendedName>
        <fullName evidence="2">Protein kinase domain-containing protein</fullName>
    </recommendedName>
</protein>
<dbReference type="GO" id="GO:0044773">
    <property type="term" value="P:mitotic DNA damage checkpoint signaling"/>
    <property type="evidence" value="ECO:0007669"/>
    <property type="project" value="TreeGrafter"/>
</dbReference>
<dbReference type="InParanoid" id="A0A507BH50"/>
<dbReference type="PROSITE" id="PS50011">
    <property type="entry name" value="PROTEIN_KINASE_DOM"/>
    <property type="match status" value="1"/>
</dbReference>
<evidence type="ECO:0000313" key="3">
    <source>
        <dbReference type="EMBL" id="TPX18686.1"/>
    </source>
</evidence>
<dbReference type="EMBL" id="SKBQ01000010">
    <property type="protein sequence ID" value="TPX18686.1"/>
    <property type="molecule type" value="Genomic_DNA"/>
</dbReference>
<dbReference type="GO" id="GO:0004674">
    <property type="term" value="F:protein serine/threonine kinase activity"/>
    <property type="evidence" value="ECO:0007669"/>
    <property type="project" value="TreeGrafter"/>
</dbReference>
<dbReference type="GO" id="GO:0005634">
    <property type="term" value="C:nucleus"/>
    <property type="evidence" value="ECO:0007669"/>
    <property type="project" value="TreeGrafter"/>
</dbReference>
<dbReference type="Proteomes" id="UP000319257">
    <property type="component" value="Unassembled WGS sequence"/>
</dbReference>
<dbReference type="Gene3D" id="1.10.510.10">
    <property type="entry name" value="Transferase(Phosphotransferase) domain 1"/>
    <property type="match status" value="1"/>
</dbReference>
<dbReference type="Pfam" id="PF00069">
    <property type="entry name" value="Pkinase"/>
    <property type="match status" value="1"/>
</dbReference>
<dbReference type="SMART" id="SM00220">
    <property type="entry name" value="S_TKc"/>
    <property type="match status" value="1"/>
</dbReference>
<accession>A0A507BH50</accession>
<organism evidence="3 4">
    <name type="scientific">Thyridium curvatum</name>
    <dbReference type="NCBI Taxonomy" id="1093900"/>
    <lineage>
        <taxon>Eukaryota</taxon>
        <taxon>Fungi</taxon>
        <taxon>Dikarya</taxon>
        <taxon>Ascomycota</taxon>
        <taxon>Pezizomycotina</taxon>
        <taxon>Sordariomycetes</taxon>
        <taxon>Sordariomycetidae</taxon>
        <taxon>Thyridiales</taxon>
        <taxon>Thyridiaceae</taxon>
        <taxon>Thyridium</taxon>
    </lineage>
</organism>
<dbReference type="RefSeq" id="XP_031000397.1">
    <property type="nucleotide sequence ID" value="XM_031136744.1"/>
</dbReference>
<feature type="domain" description="Protein kinase" evidence="2">
    <location>
        <begin position="51"/>
        <end position="287"/>
    </location>
</feature>
<dbReference type="InterPro" id="IPR011009">
    <property type="entry name" value="Kinase-like_dom_sf"/>
</dbReference>
<gene>
    <name evidence="3" type="ORF">E0L32_002543</name>
</gene>
<comment type="caution">
    <text evidence="3">The sequence shown here is derived from an EMBL/GenBank/DDBJ whole genome shotgun (WGS) entry which is preliminary data.</text>
</comment>
<dbReference type="SUPFAM" id="SSF56112">
    <property type="entry name" value="Protein kinase-like (PK-like)"/>
    <property type="match status" value="1"/>
</dbReference>
<dbReference type="PANTHER" id="PTHR44167:SF24">
    <property type="entry name" value="SERINE_THREONINE-PROTEIN KINASE CHK2"/>
    <property type="match status" value="1"/>
</dbReference>
<dbReference type="PROSITE" id="PS00108">
    <property type="entry name" value="PROTEIN_KINASE_ST"/>
    <property type="match status" value="1"/>
</dbReference>
<dbReference type="STRING" id="1093900.A0A507BH50"/>
<sequence>MSSSRGNNLDVAPVSQTVETHGEPPTISSLQDLTIVEAWDLDTNSSKYITFYLVTAEEVVYFGESTKNKKDMTLEEYSSALKLVPDSEIYPETPKDVQLTLAPESLAEDTAYFKRPGLTSYETLRDTGYVPKAVLDETLIMEQISKSPHANIVGYYGCRVRRCRITAIVLERLDQTLEQRASTSGVQDLDHDRLLAELESAVDHLHSLGLAHNDIKPENIMIRNGVPVLIDFGSCQPFGKPLQSLGTDGWCEEVFFTSERKHDLYSLAKLRDWLHTQNSKGDSGEMQ</sequence>
<name>A0A507BH50_9PEZI</name>
<evidence type="ECO:0000313" key="4">
    <source>
        <dbReference type="Proteomes" id="UP000319257"/>
    </source>
</evidence>
<dbReference type="InterPro" id="IPR008271">
    <property type="entry name" value="Ser/Thr_kinase_AS"/>
</dbReference>
<dbReference type="OrthoDB" id="4062651at2759"/>
<dbReference type="GO" id="GO:0005524">
    <property type="term" value="F:ATP binding"/>
    <property type="evidence" value="ECO:0007669"/>
    <property type="project" value="InterPro"/>
</dbReference>
<evidence type="ECO:0000259" key="2">
    <source>
        <dbReference type="PROSITE" id="PS50011"/>
    </source>
</evidence>